<dbReference type="InterPro" id="IPR001498">
    <property type="entry name" value="Impact_N"/>
</dbReference>
<evidence type="ECO:0000256" key="2">
    <source>
        <dbReference type="SAM" id="MobiDB-lite"/>
    </source>
</evidence>
<dbReference type="PANTHER" id="PTHR16301">
    <property type="entry name" value="IMPACT-RELATED"/>
    <property type="match status" value="1"/>
</dbReference>
<dbReference type="EMBL" id="NMVO01000013">
    <property type="protein sequence ID" value="OYO13402.1"/>
    <property type="molecule type" value="Genomic_DNA"/>
</dbReference>
<evidence type="ECO:0000313" key="6">
    <source>
        <dbReference type="Proteomes" id="UP000215896"/>
    </source>
</evidence>
<dbReference type="InterPro" id="IPR020568">
    <property type="entry name" value="Ribosomal_Su5_D2-typ_SF"/>
</dbReference>
<dbReference type="Pfam" id="PF09186">
    <property type="entry name" value="DUF1949"/>
    <property type="match status" value="1"/>
</dbReference>
<accession>A0A255GD77</accession>
<evidence type="ECO:0000313" key="5">
    <source>
        <dbReference type="EMBL" id="OYO13402.1"/>
    </source>
</evidence>
<dbReference type="GO" id="GO:0005737">
    <property type="term" value="C:cytoplasm"/>
    <property type="evidence" value="ECO:0007669"/>
    <property type="project" value="TreeGrafter"/>
</dbReference>
<dbReference type="PANTHER" id="PTHR16301:SF20">
    <property type="entry name" value="IMPACT FAMILY MEMBER YIGZ"/>
    <property type="match status" value="1"/>
</dbReference>
<proteinExistence type="inferred from homology"/>
<evidence type="ECO:0000259" key="4">
    <source>
        <dbReference type="Pfam" id="PF09186"/>
    </source>
</evidence>
<feature type="region of interest" description="Disordered" evidence="2">
    <location>
        <begin position="1"/>
        <end position="20"/>
    </location>
</feature>
<dbReference type="SUPFAM" id="SSF54980">
    <property type="entry name" value="EF-G C-terminal domain-like"/>
    <property type="match status" value="1"/>
</dbReference>
<name>A0A255GD77_9ACTN</name>
<dbReference type="SUPFAM" id="SSF54211">
    <property type="entry name" value="Ribosomal protein S5 domain 2-like"/>
    <property type="match status" value="1"/>
</dbReference>
<dbReference type="Proteomes" id="UP000215896">
    <property type="component" value="Unassembled WGS sequence"/>
</dbReference>
<protein>
    <submittedName>
        <fullName evidence="5">IMPACT family protein</fullName>
    </submittedName>
</protein>
<evidence type="ECO:0000259" key="3">
    <source>
        <dbReference type="Pfam" id="PF01205"/>
    </source>
</evidence>
<sequence>MGWAIERGTPESVQSCRGNHGSEGIIDTGYLTLARGAASEADTEVKRSRFLAVLQRVDDEAAARAVIEEQRRTHRDARHHCTAFILGPAPAIMRSNDDGEPSGTAGAPMLEILRGKELSDVVAVVTRWFGGTLLGTGGLTRAYGDAVRAALVGARLVRRTERVRLDLDLPHADAGRVEAELRDAGAAVLGADYGASVRLRLAADDPDALTARIAELTAGASAPIPAGSVWVDLPVTVIE</sequence>
<keyword evidence="6" id="KW-1185">Reference proteome</keyword>
<feature type="domain" description="UPF0029" evidence="4">
    <location>
        <begin position="168"/>
        <end position="219"/>
    </location>
</feature>
<dbReference type="GO" id="GO:0006446">
    <property type="term" value="P:regulation of translational initiation"/>
    <property type="evidence" value="ECO:0007669"/>
    <property type="project" value="TreeGrafter"/>
</dbReference>
<feature type="domain" description="Impact N-terminal" evidence="3">
    <location>
        <begin position="46"/>
        <end position="151"/>
    </location>
</feature>
<dbReference type="OrthoDB" id="9813771at2"/>
<dbReference type="Gene3D" id="3.30.230.30">
    <property type="entry name" value="Impact, N-terminal domain"/>
    <property type="match status" value="1"/>
</dbReference>
<dbReference type="PROSITE" id="PS00910">
    <property type="entry name" value="UPF0029"/>
    <property type="match status" value="1"/>
</dbReference>
<comment type="similarity">
    <text evidence="1">Belongs to the IMPACT family.</text>
</comment>
<reference evidence="5 6" key="1">
    <citation type="submission" date="2017-07" db="EMBL/GenBank/DDBJ databases">
        <title>Draft whole genome sequences of clinical Proprionibacteriaceae strains.</title>
        <authorList>
            <person name="Bernier A.-M."/>
            <person name="Bernard K."/>
            <person name="Domingo M.-C."/>
        </authorList>
    </citation>
    <scope>NUCLEOTIDE SEQUENCE [LARGE SCALE GENOMIC DNA]</scope>
    <source>
        <strain evidence="5 6">NML 030167</strain>
    </source>
</reference>
<gene>
    <name evidence="5" type="ORF">CGZ94_10495</name>
</gene>
<dbReference type="InterPro" id="IPR015269">
    <property type="entry name" value="UPF0029_Impact_C"/>
</dbReference>
<comment type="caution">
    <text evidence="5">The sequence shown here is derived from an EMBL/GenBank/DDBJ whole genome shotgun (WGS) entry which is preliminary data.</text>
</comment>
<evidence type="ECO:0000256" key="1">
    <source>
        <dbReference type="ARBA" id="ARBA00007665"/>
    </source>
</evidence>
<dbReference type="InterPro" id="IPR020569">
    <property type="entry name" value="UPF0029_Impact_CS"/>
</dbReference>
<organism evidence="5 6">
    <name type="scientific">Enemella evansiae</name>
    <dbReference type="NCBI Taxonomy" id="2016499"/>
    <lineage>
        <taxon>Bacteria</taxon>
        <taxon>Bacillati</taxon>
        <taxon>Actinomycetota</taxon>
        <taxon>Actinomycetes</taxon>
        <taxon>Propionibacteriales</taxon>
        <taxon>Propionibacteriaceae</taxon>
        <taxon>Enemella</taxon>
    </lineage>
</organism>
<dbReference type="Pfam" id="PF01205">
    <property type="entry name" value="Impact_N"/>
    <property type="match status" value="1"/>
</dbReference>
<dbReference type="InterPro" id="IPR036956">
    <property type="entry name" value="Impact_N_sf"/>
</dbReference>
<dbReference type="InterPro" id="IPR035647">
    <property type="entry name" value="EFG_III/V"/>
</dbReference>
<dbReference type="AlphaFoldDB" id="A0A255GD77"/>
<dbReference type="InterPro" id="IPR023582">
    <property type="entry name" value="Impact"/>
</dbReference>